<evidence type="ECO:0000313" key="2">
    <source>
        <dbReference type="EMBL" id="MBG6139240.1"/>
    </source>
</evidence>
<evidence type="ECO:0000313" key="3">
    <source>
        <dbReference type="Proteomes" id="UP000622552"/>
    </source>
</evidence>
<dbReference type="RefSeq" id="WP_197005916.1">
    <property type="nucleotide sequence ID" value="NZ_BONS01000012.1"/>
</dbReference>
<comment type="caution">
    <text evidence="2">The sequence shown here is derived from an EMBL/GenBank/DDBJ whole genome shotgun (WGS) entry which is preliminary data.</text>
</comment>
<keyword evidence="1" id="KW-0732">Signal</keyword>
<dbReference type="EMBL" id="JADOUF010000001">
    <property type="protein sequence ID" value="MBG6139240.1"/>
    <property type="molecule type" value="Genomic_DNA"/>
</dbReference>
<keyword evidence="3" id="KW-1185">Reference proteome</keyword>
<accession>A0A8J7GKC8</accession>
<feature type="signal peptide" evidence="1">
    <location>
        <begin position="1"/>
        <end position="26"/>
    </location>
</feature>
<dbReference type="AlphaFoldDB" id="A0A8J7GKC8"/>
<protein>
    <submittedName>
        <fullName evidence="2">Uncharacterized protein</fullName>
    </submittedName>
</protein>
<gene>
    <name evidence="2" type="ORF">IW245_005434</name>
</gene>
<feature type="chain" id="PRO_5035154313" evidence="1">
    <location>
        <begin position="27"/>
        <end position="52"/>
    </location>
</feature>
<name>A0A8J7GKC8_9ACTN</name>
<evidence type="ECO:0000256" key="1">
    <source>
        <dbReference type="SAM" id="SignalP"/>
    </source>
</evidence>
<dbReference type="Proteomes" id="UP000622552">
    <property type="component" value="Unassembled WGS sequence"/>
</dbReference>
<organism evidence="2 3">
    <name type="scientific">Longispora fulva</name>
    <dbReference type="NCBI Taxonomy" id="619741"/>
    <lineage>
        <taxon>Bacteria</taxon>
        <taxon>Bacillati</taxon>
        <taxon>Actinomycetota</taxon>
        <taxon>Actinomycetes</taxon>
        <taxon>Micromonosporales</taxon>
        <taxon>Micromonosporaceae</taxon>
        <taxon>Longispora</taxon>
    </lineage>
</organism>
<proteinExistence type="predicted"/>
<sequence length="52" mass="5263">MSIVRKSFAVAAIVAALLVGGAAAVAAGQHSSVTAQQECGNQPQYPYTCKVV</sequence>
<reference evidence="2" key="1">
    <citation type="submission" date="2020-11" db="EMBL/GenBank/DDBJ databases">
        <title>Sequencing the genomes of 1000 actinobacteria strains.</title>
        <authorList>
            <person name="Klenk H.-P."/>
        </authorList>
    </citation>
    <scope>NUCLEOTIDE SEQUENCE</scope>
    <source>
        <strain evidence="2">DSM 45356</strain>
    </source>
</reference>